<protein>
    <recommendedName>
        <fullName evidence="1">CRAL-TRIO domain-containing protein</fullName>
    </recommendedName>
</protein>
<sequence length="299" mass="35516">MFAISEEAKKRVYEIFNRTEEMVKEDAQTVKEWMKSQPHLPEILSDTQIKNFLNLNKFSLEKAKQKIDMYYTMRSLMADFYSVSNPKLERTQRLLDKMHVCTFPEALDGIHRVIFIKVKESDVLDMETFTALLFAVFEVRIHEDFMFSDILILDMENVSLNDVRKVTPSLLKQPIILYQKIYSFRLKKLYFVNSSPFISSLISLLKMILKPKLFERVEIHEDDQILYEVFTDDQRPKEFGGKGPSLQELSDNMRKKFSDYQERFDLLDTLRIDESLRPEKLDNDEILGFYGHFRKLDID</sequence>
<dbReference type="CDD" id="cd00170">
    <property type="entry name" value="SEC14"/>
    <property type="match status" value="1"/>
</dbReference>
<gene>
    <name evidence="2" type="ORF">Zmor_022143</name>
</gene>
<dbReference type="PANTHER" id="PTHR10174:SF222">
    <property type="entry name" value="GH10083P-RELATED"/>
    <property type="match status" value="1"/>
</dbReference>
<dbReference type="PROSITE" id="PS50191">
    <property type="entry name" value="CRAL_TRIO"/>
    <property type="match status" value="1"/>
</dbReference>
<evidence type="ECO:0000313" key="2">
    <source>
        <dbReference type="EMBL" id="KAJ3644410.1"/>
    </source>
</evidence>
<feature type="domain" description="CRAL-TRIO" evidence="1">
    <location>
        <begin position="113"/>
        <end position="247"/>
    </location>
</feature>
<organism evidence="2 3">
    <name type="scientific">Zophobas morio</name>
    <dbReference type="NCBI Taxonomy" id="2755281"/>
    <lineage>
        <taxon>Eukaryota</taxon>
        <taxon>Metazoa</taxon>
        <taxon>Ecdysozoa</taxon>
        <taxon>Arthropoda</taxon>
        <taxon>Hexapoda</taxon>
        <taxon>Insecta</taxon>
        <taxon>Pterygota</taxon>
        <taxon>Neoptera</taxon>
        <taxon>Endopterygota</taxon>
        <taxon>Coleoptera</taxon>
        <taxon>Polyphaga</taxon>
        <taxon>Cucujiformia</taxon>
        <taxon>Tenebrionidae</taxon>
        <taxon>Zophobas</taxon>
    </lineage>
</organism>
<dbReference type="PANTHER" id="PTHR10174">
    <property type="entry name" value="ALPHA-TOCOPHEROL TRANSFER PROTEIN-RELATED"/>
    <property type="match status" value="1"/>
</dbReference>
<evidence type="ECO:0000259" key="1">
    <source>
        <dbReference type="PROSITE" id="PS50191"/>
    </source>
</evidence>
<keyword evidence="3" id="KW-1185">Reference proteome</keyword>
<accession>A0AA38HUT4</accession>
<dbReference type="InterPro" id="IPR036865">
    <property type="entry name" value="CRAL-TRIO_dom_sf"/>
</dbReference>
<dbReference type="SUPFAM" id="SSF52087">
    <property type="entry name" value="CRAL/TRIO domain"/>
    <property type="match status" value="1"/>
</dbReference>
<proteinExistence type="predicted"/>
<dbReference type="EMBL" id="JALNTZ010000007">
    <property type="protein sequence ID" value="KAJ3644410.1"/>
    <property type="molecule type" value="Genomic_DNA"/>
</dbReference>
<dbReference type="SUPFAM" id="SSF46938">
    <property type="entry name" value="CRAL/TRIO N-terminal domain"/>
    <property type="match status" value="1"/>
</dbReference>
<dbReference type="SMART" id="SM00516">
    <property type="entry name" value="SEC14"/>
    <property type="match status" value="1"/>
</dbReference>
<dbReference type="AlphaFoldDB" id="A0AA38HUT4"/>
<dbReference type="InterPro" id="IPR036273">
    <property type="entry name" value="CRAL/TRIO_N_dom_sf"/>
</dbReference>
<reference evidence="2" key="1">
    <citation type="journal article" date="2023" name="G3 (Bethesda)">
        <title>Whole genome assemblies of Zophobas morio and Tenebrio molitor.</title>
        <authorList>
            <person name="Kaur S."/>
            <person name="Stinson S.A."/>
            <person name="diCenzo G.C."/>
        </authorList>
    </citation>
    <scope>NUCLEOTIDE SEQUENCE</scope>
    <source>
        <strain evidence="2">QUZm001</strain>
    </source>
</reference>
<dbReference type="Pfam" id="PF00650">
    <property type="entry name" value="CRAL_TRIO"/>
    <property type="match status" value="1"/>
</dbReference>
<evidence type="ECO:0000313" key="3">
    <source>
        <dbReference type="Proteomes" id="UP001168821"/>
    </source>
</evidence>
<dbReference type="GO" id="GO:1902936">
    <property type="term" value="F:phosphatidylinositol bisphosphate binding"/>
    <property type="evidence" value="ECO:0007669"/>
    <property type="project" value="TreeGrafter"/>
</dbReference>
<dbReference type="GO" id="GO:0016020">
    <property type="term" value="C:membrane"/>
    <property type="evidence" value="ECO:0007669"/>
    <property type="project" value="TreeGrafter"/>
</dbReference>
<name>A0AA38HUT4_9CUCU</name>
<comment type="caution">
    <text evidence="2">The sequence shown here is derived from an EMBL/GenBank/DDBJ whole genome shotgun (WGS) entry which is preliminary data.</text>
</comment>
<dbReference type="Gene3D" id="3.40.525.10">
    <property type="entry name" value="CRAL-TRIO lipid binding domain"/>
    <property type="match status" value="1"/>
</dbReference>
<dbReference type="PRINTS" id="PR00180">
    <property type="entry name" value="CRETINALDHBP"/>
</dbReference>
<dbReference type="Proteomes" id="UP001168821">
    <property type="component" value="Unassembled WGS sequence"/>
</dbReference>
<dbReference type="InterPro" id="IPR001251">
    <property type="entry name" value="CRAL-TRIO_dom"/>
</dbReference>
<dbReference type="Gene3D" id="1.10.8.20">
    <property type="entry name" value="N-terminal domain of phosphatidylinositol transfer protein sec14p"/>
    <property type="match status" value="1"/>
</dbReference>